<feature type="domain" description="BHLH" evidence="4">
    <location>
        <begin position="566"/>
        <end position="619"/>
    </location>
</feature>
<dbReference type="Gene3D" id="4.10.280.10">
    <property type="entry name" value="Helix-loop-helix DNA-binding domain"/>
    <property type="match status" value="1"/>
</dbReference>
<feature type="compositionally biased region" description="Low complexity" evidence="3">
    <location>
        <begin position="391"/>
        <end position="401"/>
    </location>
</feature>
<organism evidence="5 6">
    <name type="scientific">Puccinia striiformis f. sp. tritici PST-78</name>
    <dbReference type="NCBI Taxonomy" id="1165861"/>
    <lineage>
        <taxon>Eukaryota</taxon>
        <taxon>Fungi</taxon>
        <taxon>Dikarya</taxon>
        <taxon>Basidiomycota</taxon>
        <taxon>Pucciniomycotina</taxon>
        <taxon>Pucciniomycetes</taxon>
        <taxon>Pucciniales</taxon>
        <taxon>Pucciniaceae</taxon>
        <taxon>Puccinia</taxon>
    </lineage>
</organism>
<feature type="region of interest" description="Disordered" evidence="3">
    <location>
        <begin position="1"/>
        <end position="65"/>
    </location>
</feature>
<protein>
    <recommendedName>
        <fullName evidence="4">BHLH domain-containing protein</fullName>
    </recommendedName>
</protein>
<feature type="compositionally biased region" description="Polar residues" evidence="3">
    <location>
        <begin position="331"/>
        <end position="340"/>
    </location>
</feature>
<dbReference type="EMBL" id="AJIL01000066">
    <property type="protein sequence ID" value="KNE97565.1"/>
    <property type="molecule type" value="Genomic_DNA"/>
</dbReference>
<dbReference type="Proteomes" id="UP000054564">
    <property type="component" value="Unassembled WGS sequence"/>
</dbReference>
<dbReference type="InterPro" id="IPR011598">
    <property type="entry name" value="bHLH_dom"/>
</dbReference>
<dbReference type="GO" id="GO:0003677">
    <property type="term" value="F:DNA binding"/>
    <property type="evidence" value="ECO:0007669"/>
    <property type="project" value="UniProtKB-KW"/>
</dbReference>
<reference evidence="6" key="1">
    <citation type="submission" date="2014-03" db="EMBL/GenBank/DDBJ databases">
        <title>The Genome Sequence of Puccinia striiformis f. sp. tritici PST-78.</title>
        <authorList>
            <consortium name="The Broad Institute Genome Sequencing Platform"/>
            <person name="Cuomo C."/>
            <person name="Hulbert S."/>
            <person name="Chen X."/>
            <person name="Walker B."/>
            <person name="Young S.K."/>
            <person name="Zeng Q."/>
            <person name="Gargeya S."/>
            <person name="Fitzgerald M."/>
            <person name="Haas B."/>
            <person name="Abouelleil A."/>
            <person name="Alvarado L."/>
            <person name="Arachchi H.M."/>
            <person name="Berlin A.M."/>
            <person name="Chapman S.B."/>
            <person name="Goldberg J."/>
            <person name="Griggs A."/>
            <person name="Gujja S."/>
            <person name="Hansen M."/>
            <person name="Howarth C."/>
            <person name="Imamovic A."/>
            <person name="Larimer J."/>
            <person name="McCowan C."/>
            <person name="Montmayeur A."/>
            <person name="Murphy C."/>
            <person name="Neiman D."/>
            <person name="Pearson M."/>
            <person name="Priest M."/>
            <person name="Roberts A."/>
            <person name="Saif S."/>
            <person name="Shea T."/>
            <person name="Sisk P."/>
            <person name="Sykes S."/>
            <person name="Wortman J."/>
            <person name="Nusbaum C."/>
            <person name="Birren B."/>
        </authorList>
    </citation>
    <scope>NUCLEOTIDE SEQUENCE [LARGE SCALE GENOMIC DNA]</scope>
    <source>
        <strain evidence="6">race PST-78</strain>
    </source>
</reference>
<feature type="compositionally biased region" description="Basic and acidic residues" evidence="3">
    <location>
        <begin position="536"/>
        <end position="545"/>
    </location>
</feature>
<feature type="region of interest" description="Disordered" evidence="3">
    <location>
        <begin position="198"/>
        <end position="294"/>
    </location>
</feature>
<feature type="region of interest" description="Disordered" evidence="3">
    <location>
        <begin position="93"/>
        <end position="186"/>
    </location>
</feature>
<name>A0A0L0VE61_9BASI</name>
<dbReference type="GO" id="GO:0090575">
    <property type="term" value="C:RNA polymerase II transcription regulator complex"/>
    <property type="evidence" value="ECO:0007669"/>
    <property type="project" value="TreeGrafter"/>
</dbReference>
<feature type="region of interest" description="Disordered" evidence="3">
    <location>
        <begin position="311"/>
        <end position="367"/>
    </location>
</feature>
<comment type="caution">
    <text evidence="5">The sequence shown here is derived from an EMBL/GenBank/DDBJ whole genome shotgun (WGS) entry which is preliminary data.</text>
</comment>
<dbReference type="GO" id="GO:0046983">
    <property type="term" value="F:protein dimerization activity"/>
    <property type="evidence" value="ECO:0007669"/>
    <property type="project" value="InterPro"/>
</dbReference>
<keyword evidence="1" id="KW-0238">DNA-binding</keyword>
<dbReference type="PANTHER" id="PTHR10328">
    <property type="entry name" value="PROTEIN MAX MYC-ASSOCIATED FACTOR X"/>
    <property type="match status" value="1"/>
</dbReference>
<feature type="region of interest" description="Disordered" evidence="3">
    <location>
        <begin position="386"/>
        <end position="419"/>
    </location>
</feature>
<feature type="compositionally biased region" description="Polar residues" evidence="3">
    <location>
        <begin position="14"/>
        <end position="32"/>
    </location>
</feature>
<keyword evidence="2" id="KW-0539">Nucleus</keyword>
<evidence type="ECO:0000256" key="2">
    <source>
        <dbReference type="ARBA" id="ARBA00023242"/>
    </source>
</evidence>
<feature type="region of interest" description="Disordered" evidence="3">
    <location>
        <begin position="630"/>
        <end position="667"/>
    </location>
</feature>
<dbReference type="PROSITE" id="PS50888">
    <property type="entry name" value="BHLH"/>
    <property type="match status" value="1"/>
</dbReference>
<dbReference type="Pfam" id="PF00010">
    <property type="entry name" value="HLH"/>
    <property type="match status" value="1"/>
</dbReference>
<dbReference type="OrthoDB" id="2501829at2759"/>
<dbReference type="STRING" id="1165861.A0A0L0VE61"/>
<dbReference type="AlphaFoldDB" id="A0A0L0VE61"/>
<dbReference type="PANTHER" id="PTHR10328:SF15">
    <property type="entry name" value="BHLH TRANSCRIPTION FACTOR"/>
    <property type="match status" value="1"/>
</dbReference>
<evidence type="ECO:0000313" key="5">
    <source>
        <dbReference type="EMBL" id="KNE97565.1"/>
    </source>
</evidence>
<evidence type="ECO:0000313" key="6">
    <source>
        <dbReference type="Proteomes" id="UP000054564"/>
    </source>
</evidence>
<evidence type="ECO:0000259" key="4">
    <source>
        <dbReference type="PROSITE" id="PS50888"/>
    </source>
</evidence>
<feature type="compositionally biased region" description="Polar residues" evidence="3">
    <location>
        <begin position="631"/>
        <end position="643"/>
    </location>
</feature>
<feature type="region of interest" description="Disordered" evidence="3">
    <location>
        <begin position="522"/>
        <end position="559"/>
    </location>
</feature>
<dbReference type="InterPro" id="IPR036638">
    <property type="entry name" value="HLH_DNA-bd_sf"/>
</dbReference>
<dbReference type="GO" id="GO:0045944">
    <property type="term" value="P:positive regulation of transcription by RNA polymerase II"/>
    <property type="evidence" value="ECO:0007669"/>
    <property type="project" value="TreeGrafter"/>
</dbReference>
<evidence type="ECO:0000256" key="3">
    <source>
        <dbReference type="SAM" id="MobiDB-lite"/>
    </source>
</evidence>
<gene>
    <name evidence="5" type="ORF">PSTG_09117</name>
</gene>
<dbReference type="SUPFAM" id="SSF47459">
    <property type="entry name" value="HLH, helix-loop-helix DNA-binding domain"/>
    <property type="match status" value="1"/>
</dbReference>
<accession>A0A0L0VE61</accession>
<sequence length="667" mass="72896">MTATGPGLTKLPSLGSSSLHRQLTALKPNSPSHVGIATSPPRSYIPIGTDDSQPDRRRASITDPSLHAHSVMSLATTPASSFQLVHGSLGSRGNTLPSLRELSQHSSHPIRAEPGPGEGQATLQLPSQPVEHEHGPSIDPAARRRGSAADLDNILLNSNSPDHRHHPHPRHPPTPEYPFPSTNNPNQLAIEQRNIHPTQPAKFDSSTGPPPSPSFHFHSQTSNSPVSPRSFPSIPSPNHAEFHPGSIVQVTSRRPSSAMRRRGSRVNDLDGGQTEDPCKVRVSGPGANLTGPDHPRGFPIPSGSQWPYPTPHHRYHLHQKPSGPMKRRHSSQSVSESNMPPTVYYGIPADRIGPTDHPWNSSGLHQSQRDALGEYTIATSGHRLDVRRQSETSTVSSSTGTCFDRRPSGESGMCDGPDDNSNLISENPLRHRSWSSSSNLPFSPSHAAVATSIGNYAFPPLPPREQADSRLEYRATPAGIAENDGWNLVKSNSFDDPAAGRRGSGLEEVHELKDRLADTRLLDRLPLHSQPVPEQTDAHPEDMDHMNQGSRLGAGGALCPYSRSPELKISHKLAERKRRKEMRDLFDELREVLPVTDERHSKGSKWETLSRAVDYMQEIRLENERLKAENSHLQNKLSSINGSGVNGIDQDPKKNQYSNHGGHTGFG</sequence>
<dbReference type="SMART" id="SM00353">
    <property type="entry name" value="HLH"/>
    <property type="match status" value="1"/>
</dbReference>
<evidence type="ECO:0000256" key="1">
    <source>
        <dbReference type="ARBA" id="ARBA00023125"/>
    </source>
</evidence>
<dbReference type="GO" id="GO:0003700">
    <property type="term" value="F:DNA-binding transcription factor activity"/>
    <property type="evidence" value="ECO:0007669"/>
    <property type="project" value="TreeGrafter"/>
</dbReference>
<feature type="compositionally biased region" description="Basic residues" evidence="3">
    <location>
        <begin position="311"/>
        <end position="330"/>
    </location>
</feature>
<keyword evidence="6" id="KW-1185">Reference proteome</keyword>
<proteinExistence type="predicted"/>